<dbReference type="CDD" id="cd07971">
    <property type="entry name" value="OBF_DNA_ligase_LigD"/>
    <property type="match status" value="1"/>
</dbReference>
<accession>A0A7G7BUK1</accession>
<evidence type="ECO:0000313" key="6">
    <source>
        <dbReference type="EMBL" id="QNE79016.1"/>
    </source>
</evidence>
<dbReference type="SUPFAM" id="SSF56091">
    <property type="entry name" value="DNA ligase/mRNA capping enzyme, catalytic domain"/>
    <property type="match status" value="1"/>
</dbReference>
<name>A0A7G7BUK1_9ACTN</name>
<organism evidence="6 7">
    <name type="scientific">Streptomyces finlayi</name>
    <dbReference type="NCBI Taxonomy" id="67296"/>
    <lineage>
        <taxon>Bacteria</taxon>
        <taxon>Bacillati</taxon>
        <taxon>Actinomycetota</taxon>
        <taxon>Actinomycetes</taxon>
        <taxon>Kitasatosporales</taxon>
        <taxon>Streptomycetaceae</taxon>
        <taxon>Streptomyces</taxon>
    </lineage>
</organism>
<dbReference type="EC" id="6.5.1.1" evidence="2"/>
<dbReference type="Pfam" id="PF04679">
    <property type="entry name" value="DNA_ligase_A_C"/>
    <property type="match status" value="1"/>
</dbReference>
<dbReference type="Pfam" id="PF01068">
    <property type="entry name" value="DNA_ligase_A_M"/>
    <property type="match status" value="1"/>
</dbReference>
<evidence type="ECO:0000256" key="4">
    <source>
        <dbReference type="ARBA" id="ARBA00034003"/>
    </source>
</evidence>
<evidence type="ECO:0000256" key="2">
    <source>
        <dbReference type="ARBA" id="ARBA00012727"/>
    </source>
</evidence>
<keyword evidence="3 6" id="KW-0436">Ligase</keyword>
<dbReference type="Gene3D" id="3.30.470.30">
    <property type="entry name" value="DNA ligase/mRNA capping enzyme"/>
    <property type="match status" value="1"/>
</dbReference>
<protein>
    <recommendedName>
        <fullName evidence="2">DNA ligase (ATP)</fullName>
        <ecNumber evidence="2">6.5.1.1</ecNumber>
    </recommendedName>
</protein>
<dbReference type="CDD" id="cd07906">
    <property type="entry name" value="Adenylation_DNA_ligase_LigD_LigC"/>
    <property type="match status" value="1"/>
</dbReference>
<dbReference type="Proteomes" id="UP000515307">
    <property type="component" value="Chromosome"/>
</dbReference>
<dbReference type="AlphaFoldDB" id="A0A7G7BUK1"/>
<evidence type="ECO:0000256" key="1">
    <source>
        <dbReference type="ARBA" id="ARBA00007572"/>
    </source>
</evidence>
<sequence length="312" mass="33787">MLATPGALPPPALQEKFGFEVKQDGQRAMIYLPGNGNVSLRARSGAEITAAYPELAALGSALDRPAVLDGEIVAFDNQGRSDFELLQSRMGLTGSPAKAARMAQRVPAHLVLFDIVFLDARTITKLPYSERREVLEGLGLTGSHWSTPAFVTGHGTQALDMTKTAGLEGLVAKRLKSIYEPGARSRAWIKIRHVRTLDVIVGGWVPGRGRLTGLPGALLVGEHGEHGEHGLRYAGSVGTGWSDTERATLAELLHTATIDHCPFTEVPPVAGARWVLPRIVGEVRYATRTRAGRLRQPSWHRLRPDLTPDDIP</sequence>
<dbReference type="GO" id="GO:0003910">
    <property type="term" value="F:DNA ligase (ATP) activity"/>
    <property type="evidence" value="ECO:0007669"/>
    <property type="project" value="UniProtKB-EC"/>
</dbReference>
<dbReference type="GO" id="GO:0006281">
    <property type="term" value="P:DNA repair"/>
    <property type="evidence" value="ECO:0007669"/>
    <property type="project" value="InterPro"/>
</dbReference>
<proteinExistence type="inferred from homology"/>
<feature type="domain" description="ATP-dependent DNA ligase family profile" evidence="5">
    <location>
        <begin position="101"/>
        <end position="224"/>
    </location>
</feature>
<comment type="catalytic activity">
    <reaction evidence="4">
        <text>ATP + (deoxyribonucleotide)n-3'-hydroxyl + 5'-phospho-(deoxyribonucleotide)m = (deoxyribonucleotide)n+m + AMP + diphosphate.</text>
        <dbReference type="EC" id="6.5.1.1"/>
    </reaction>
</comment>
<gene>
    <name evidence="6" type="ORF">F0344_01750</name>
</gene>
<dbReference type="InterPro" id="IPR050191">
    <property type="entry name" value="ATP-dep_DNA_ligase"/>
</dbReference>
<dbReference type="InterPro" id="IPR012310">
    <property type="entry name" value="DNA_ligase_ATP-dep_cent"/>
</dbReference>
<keyword evidence="7" id="KW-1185">Reference proteome</keyword>
<dbReference type="PANTHER" id="PTHR45674">
    <property type="entry name" value="DNA LIGASE 1/3 FAMILY MEMBER"/>
    <property type="match status" value="1"/>
</dbReference>
<comment type="similarity">
    <text evidence="1">Belongs to the ATP-dependent DNA ligase family.</text>
</comment>
<dbReference type="Gene3D" id="3.30.1490.70">
    <property type="match status" value="1"/>
</dbReference>
<dbReference type="PANTHER" id="PTHR45674:SF4">
    <property type="entry name" value="DNA LIGASE 1"/>
    <property type="match status" value="1"/>
</dbReference>
<dbReference type="EMBL" id="CP045702">
    <property type="protein sequence ID" value="QNE79016.1"/>
    <property type="molecule type" value="Genomic_DNA"/>
</dbReference>
<evidence type="ECO:0000313" key="7">
    <source>
        <dbReference type="Proteomes" id="UP000515307"/>
    </source>
</evidence>
<dbReference type="PROSITE" id="PS50160">
    <property type="entry name" value="DNA_LIGASE_A3"/>
    <property type="match status" value="1"/>
</dbReference>
<dbReference type="Gene3D" id="2.40.50.140">
    <property type="entry name" value="Nucleic acid-binding proteins"/>
    <property type="match status" value="1"/>
</dbReference>
<dbReference type="GO" id="GO:0005524">
    <property type="term" value="F:ATP binding"/>
    <property type="evidence" value="ECO:0007669"/>
    <property type="project" value="InterPro"/>
</dbReference>
<reference evidence="7" key="1">
    <citation type="submission" date="2019-10" db="EMBL/GenBank/DDBJ databases">
        <title>Antimicrobial potential of Antarctic Bacteria.</title>
        <authorList>
            <person name="Benaud N."/>
            <person name="Edwards R.J."/>
            <person name="Ferrari B.C."/>
        </authorList>
    </citation>
    <scope>NUCLEOTIDE SEQUENCE [LARGE SCALE GENOMIC DNA]</scope>
    <source>
        <strain evidence="7">NBSH44</strain>
    </source>
</reference>
<evidence type="ECO:0000256" key="3">
    <source>
        <dbReference type="ARBA" id="ARBA00022598"/>
    </source>
</evidence>
<dbReference type="GO" id="GO:0006310">
    <property type="term" value="P:DNA recombination"/>
    <property type="evidence" value="ECO:0007669"/>
    <property type="project" value="InterPro"/>
</dbReference>
<dbReference type="RefSeq" id="WP_185302464.1">
    <property type="nucleotide sequence ID" value="NZ_CP045702.1"/>
</dbReference>
<dbReference type="InterPro" id="IPR012309">
    <property type="entry name" value="DNA_ligase_ATP-dep_C"/>
</dbReference>
<dbReference type="InterPro" id="IPR012340">
    <property type="entry name" value="NA-bd_OB-fold"/>
</dbReference>
<dbReference type="SUPFAM" id="SSF50249">
    <property type="entry name" value="Nucleic acid-binding proteins"/>
    <property type="match status" value="1"/>
</dbReference>
<evidence type="ECO:0000259" key="5">
    <source>
        <dbReference type="PROSITE" id="PS50160"/>
    </source>
</evidence>
<dbReference type="KEGG" id="sfiy:F0344_01750"/>